<name>A0A5B7INW9_PORTR</name>
<accession>A0A5B7INW9</accession>
<keyword evidence="2" id="KW-1185">Reference proteome</keyword>
<organism evidence="1 2">
    <name type="scientific">Portunus trituberculatus</name>
    <name type="common">Swimming crab</name>
    <name type="synonym">Neptunus trituberculatus</name>
    <dbReference type="NCBI Taxonomy" id="210409"/>
    <lineage>
        <taxon>Eukaryota</taxon>
        <taxon>Metazoa</taxon>
        <taxon>Ecdysozoa</taxon>
        <taxon>Arthropoda</taxon>
        <taxon>Crustacea</taxon>
        <taxon>Multicrustacea</taxon>
        <taxon>Malacostraca</taxon>
        <taxon>Eumalacostraca</taxon>
        <taxon>Eucarida</taxon>
        <taxon>Decapoda</taxon>
        <taxon>Pleocyemata</taxon>
        <taxon>Brachyura</taxon>
        <taxon>Eubrachyura</taxon>
        <taxon>Portunoidea</taxon>
        <taxon>Portunidae</taxon>
        <taxon>Portuninae</taxon>
        <taxon>Portunus</taxon>
    </lineage>
</organism>
<dbReference type="Proteomes" id="UP000324222">
    <property type="component" value="Unassembled WGS sequence"/>
</dbReference>
<comment type="caution">
    <text evidence="1">The sequence shown here is derived from an EMBL/GenBank/DDBJ whole genome shotgun (WGS) entry which is preliminary data.</text>
</comment>
<proteinExistence type="predicted"/>
<evidence type="ECO:0000313" key="1">
    <source>
        <dbReference type="EMBL" id="MPC84165.1"/>
    </source>
</evidence>
<evidence type="ECO:0000313" key="2">
    <source>
        <dbReference type="Proteomes" id="UP000324222"/>
    </source>
</evidence>
<sequence>MEGLLFTGAARRVRAAPWWHGMAGQAGNESKAVTQRHRPRLPLSRTLDAADSRPGTVIIALLAAHNGRRGTCEPLDDN</sequence>
<dbReference type="AlphaFoldDB" id="A0A5B7INW9"/>
<dbReference type="EMBL" id="VSRR010064617">
    <property type="protein sequence ID" value="MPC84165.1"/>
    <property type="molecule type" value="Genomic_DNA"/>
</dbReference>
<reference evidence="1 2" key="1">
    <citation type="submission" date="2019-05" db="EMBL/GenBank/DDBJ databases">
        <title>Another draft genome of Portunus trituberculatus and its Hox gene families provides insights of decapod evolution.</title>
        <authorList>
            <person name="Jeong J.-H."/>
            <person name="Song I."/>
            <person name="Kim S."/>
            <person name="Choi T."/>
            <person name="Kim D."/>
            <person name="Ryu S."/>
            <person name="Kim W."/>
        </authorList>
    </citation>
    <scope>NUCLEOTIDE SEQUENCE [LARGE SCALE GENOMIC DNA]</scope>
    <source>
        <tissue evidence="1">Muscle</tissue>
    </source>
</reference>
<protein>
    <submittedName>
        <fullName evidence="1">Uncharacterized protein</fullName>
    </submittedName>
</protein>
<gene>
    <name evidence="1" type="ORF">E2C01_078893</name>
</gene>